<reference evidence="11" key="1">
    <citation type="submission" date="2022-10" db="EMBL/GenBank/DDBJ databases">
        <authorList>
            <person name="Chen Y."/>
            <person name="Dougan E. K."/>
            <person name="Chan C."/>
            <person name="Rhodes N."/>
            <person name="Thang M."/>
        </authorList>
    </citation>
    <scope>NUCLEOTIDE SEQUENCE</scope>
</reference>
<evidence type="ECO:0000256" key="4">
    <source>
        <dbReference type="ARBA" id="ARBA00022771"/>
    </source>
</evidence>
<protein>
    <submittedName>
        <fullName evidence="13">E3 ubiquitin-protein ligase RNF181 (RING finge r protein 181)</fullName>
    </submittedName>
</protein>
<dbReference type="PANTHER" id="PTHR46539">
    <property type="entry name" value="E3 UBIQUITIN-PROTEIN LIGASE ATL42"/>
    <property type="match status" value="1"/>
</dbReference>
<keyword evidence="9" id="KW-0732">Signal</keyword>
<keyword evidence="6" id="KW-1133">Transmembrane helix</keyword>
<dbReference type="SMART" id="SM00184">
    <property type="entry name" value="RING"/>
    <property type="match status" value="1"/>
</dbReference>
<evidence type="ECO:0000313" key="13">
    <source>
        <dbReference type="EMBL" id="CAL4761409.1"/>
    </source>
</evidence>
<evidence type="ECO:0000256" key="3">
    <source>
        <dbReference type="ARBA" id="ARBA00022723"/>
    </source>
</evidence>
<dbReference type="GO" id="GO:0016020">
    <property type="term" value="C:membrane"/>
    <property type="evidence" value="ECO:0007669"/>
    <property type="project" value="UniProtKB-SubCell"/>
</dbReference>
<keyword evidence="2" id="KW-0812">Transmembrane</keyword>
<name>A0A9P1BIT2_9DINO</name>
<evidence type="ECO:0000313" key="14">
    <source>
        <dbReference type="Proteomes" id="UP001152797"/>
    </source>
</evidence>
<comment type="caution">
    <text evidence="11">The sequence shown here is derived from an EMBL/GenBank/DDBJ whole genome shotgun (WGS) entry which is preliminary data.</text>
</comment>
<dbReference type="InterPro" id="IPR013083">
    <property type="entry name" value="Znf_RING/FYVE/PHD"/>
</dbReference>
<evidence type="ECO:0000313" key="12">
    <source>
        <dbReference type="EMBL" id="CAL1127472.1"/>
    </source>
</evidence>
<dbReference type="EMBL" id="CAMXCT010000114">
    <property type="protein sequence ID" value="CAI3974097.1"/>
    <property type="molecule type" value="Genomic_DNA"/>
</dbReference>
<evidence type="ECO:0000256" key="6">
    <source>
        <dbReference type="ARBA" id="ARBA00022989"/>
    </source>
</evidence>
<gene>
    <name evidence="11" type="ORF">C1SCF055_LOCUS2529</name>
</gene>
<accession>A0A9P1BIT2</accession>
<dbReference type="Gene3D" id="3.30.40.10">
    <property type="entry name" value="Zinc/RING finger domain, C3HC4 (zinc finger)"/>
    <property type="match status" value="1"/>
</dbReference>
<dbReference type="PANTHER" id="PTHR46539:SF1">
    <property type="entry name" value="E3 UBIQUITIN-PROTEIN LIGASE ATL42"/>
    <property type="match status" value="1"/>
</dbReference>
<comment type="subcellular location">
    <subcellularLocation>
        <location evidence="1">Membrane</location>
    </subcellularLocation>
</comment>
<reference evidence="12" key="2">
    <citation type="submission" date="2024-04" db="EMBL/GenBank/DDBJ databases">
        <authorList>
            <person name="Chen Y."/>
            <person name="Shah S."/>
            <person name="Dougan E. K."/>
            <person name="Thang M."/>
            <person name="Chan C."/>
        </authorList>
    </citation>
    <scope>NUCLEOTIDE SEQUENCE [LARGE SCALE GENOMIC DNA]</scope>
</reference>
<dbReference type="Proteomes" id="UP001152797">
    <property type="component" value="Unassembled WGS sequence"/>
</dbReference>
<feature type="domain" description="RING-type" evidence="10">
    <location>
        <begin position="240"/>
        <end position="279"/>
    </location>
</feature>
<dbReference type="InterPro" id="IPR001841">
    <property type="entry name" value="Znf_RING"/>
</dbReference>
<evidence type="ECO:0000259" key="10">
    <source>
        <dbReference type="PROSITE" id="PS50089"/>
    </source>
</evidence>
<evidence type="ECO:0000256" key="2">
    <source>
        <dbReference type="ARBA" id="ARBA00022692"/>
    </source>
</evidence>
<keyword evidence="14" id="KW-1185">Reference proteome</keyword>
<dbReference type="PROSITE" id="PS50089">
    <property type="entry name" value="ZF_RING_2"/>
    <property type="match status" value="1"/>
</dbReference>
<dbReference type="SUPFAM" id="SSF57850">
    <property type="entry name" value="RING/U-box"/>
    <property type="match status" value="1"/>
</dbReference>
<proteinExistence type="predicted"/>
<evidence type="ECO:0000313" key="11">
    <source>
        <dbReference type="EMBL" id="CAI3974097.1"/>
    </source>
</evidence>
<keyword evidence="7" id="KW-0472">Membrane</keyword>
<dbReference type="AlphaFoldDB" id="A0A9P1BIT2"/>
<evidence type="ECO:0000256" key="5">
    <source>
        <dbReference type="ARBA" id="ARBA00022833"/>
    </source>
</evidence>
<evidence type="ECO:0000256" key="8">
    <source>
        <dbReference type="PROSITE-ProRule" id="PRU00175"/>
    </source>
</evidence>
<evidence type="ECO:0000256" key="7">
    <source>
        <dbReference type="ARBA" id="ARBA00023136"/>
    </source>
</evidence>
<keyword evidence="3" id="KW-0479">Metal-binding</keyword>
<feature type="chain" id="PRO_5043269493" evidence="9">
    <location>
        <begin position="25"/>
        <end position="355"/>
    </location>
</feature>
<dbReference type="OrthoDB" id="424134at2759"/>
<keyword evidence="4 8" id="KW-0863">Zinc-finger</keyword>
<evidence type="ECO:0000256" key="1">
    <source>
        <dbReference type="ARBA" id="ARBA00004370"/>
    </source>
</evidence>
<dbReference type="Pfam" id="PF13639">
    <property type="entry name" value="zf-RING_2"/>
    <property type="match status" value="1"/>
</dbReference>
<dbReference type="EMBL" id="CAMXCT030000114">
    <property type="protein sequence ID" value="CAL4761409.1"/>
    <property type="molecule type" value="Genomic_DNA"/>
</dbReference>
<sequence>MAPIGVFQWFWRIFLAQVARLVQWFRWCHRRSEVEASMRRRLLDAWVTAERSCTTFKMKLVRGKEHLPAELIVTSSHVDTCNLQKLIGSKLRKEHYFNGGVARSRFVLCDVTSDNRLVAVFGLFGHFSEGAPFMQIAGGAFPEMVGESCEDWIVVSTETVLTSVPDEVEEEAARIAAVKAAEHSGAGPFGWPRDGNERVFVLAKRTGTSTSDPSELRVNLYRDSFAASTREISVDPAWSCAICLGADAGAVRQLPCGHAFHGACIKAWLRRGQRCPLGRCQVPKEVLAALRRLMDFSLPETGAWPTLPQDVVKQDLPFPAGARRPGRLPHLRHTQGWQRFRANDFNAQILVQRLC</sequence>
<dbReference type="EMBL" id="CAMXCT020000114">
    <property type="protein sequence ID" value="CAL1127472.1"/>
    <property type="molecule type" value="Genomic_DNA"/>
</dbReference>
<dbReference type="GO" id="GO:0008270">
    <property type="term" value="F:zinc ion binding"/>
    <property type="evidence" value="ECO:0007669"/>
    <property type="project" value="UniProtKB-KW"/>
</dbReference>
<feature type="signal peptide" evidence="9">
    <location>
        <begin position="1"/>
        <end position="24"/>
    </location>
</feature>
<evidence type="ECO:0000256" key="9">
    <source>
        <dbReference type="SAM" id="SignalP"/>
    </source>
</evidence>
<organism evidence="11">
    <name type="scientific">Cladocopium goreaui</name>
    <dbReference type="NCBI Taxonomy" id="2562237"/>
    <lineage>
        <taxon>Eukaryota</taxon>
        <taxon>Sar</taxon>
        <taxon>Alveolata</taxon>
        <taxon>Dinophyceae</taxon>
        <taxon>Suessiales</taxon>
        <taxon>Symbiodiniaceae</taxon>
        <taxon>Cladocopium</taxon>
    </lineage>
</organism>
<keyword evidence="5" id="KW-0862">Zinc</keyword>